<dbReference type="AlphaFoldDB" id="A0AAD9ZK15"/>
<dbReference type="PANTHER" id="PTHR33116:SF86">
    <property type="entry name" value="REVERSE TRANSCRIPTASE DOMAIN-CONTAINING PROTEIN"/>
    <property type="match status" value="1"/>
</dbReference>
<dbReference type="PANTHER" id="PTHR33116">
    <property type="entry name" value="REVERSE TRANSCRIPTASE ZINC-BINDING DOMAIN-CONTAINING PROTEIN-RELATED-RELATED"/>
    <property type="match status" value="1"/>
</dbReference>
<sequence length="424" mass="48528">MPIEENAIPIRIYVSLHHTARYATFPPYAVVDEIDSIVVNSSGIRWRFTGFYRSPESGERHHSWTLMRRLSEFFNLPWLCCGYFNEISAATEKKGGNVICAFLGGWIDILKKEMEIQLNGTVQPNPVAVQNLEVELNGLLDCEETYWRQRSRVTWLRNEDRNTHFVHTKASQRHSRNVIRGLRDSNGVWREEGVQVNNIIHNYFSTIFQSSEPVSVSLQTVLDSVEPKVTNYMNRLLLASITSSDIKATLDDMSPSKAPGRNGMPGFILSEILEKFWARVNDRLTLRKCLKPYEEASGQSINIDKSCIAFNPTLDFNICRRLAHVLVFGLSSVMKNTWASSVSIGHNRKMAFESIQDKVWKRLQAWKEKLFSVGGKKVLLKAVIQAIPTYTMACFKLLVALCKELARLCDHFWWGSTDVHTKIH</sequence>
<dbReference type="EMBL" id="JANJYJ010000010">
    <property type="protein sequence ID" value="KAK3183367.1"/>
    <property type="molecule type" value="Genomic_DNA"/>
</dbReference>
<evidence type="ECO:0000313" key="1">
    <source>
        <dbReference type="EMBL" id="KAK3183367.1"/>
    </source>
</evidence>
<comment type="caution">
    <text evidence="1">The sequence shown here is derived from an EMBL/GenBank/DDBJ whole genome shotgun (WGS) entry which is preliminary data.</text>
</comment>
<proteinExistence type="predicted"/>
<evidence type="ECO:0008006" key="3">
    <source>
        <dbReference type="Google" id="ProtNLM"/>
    </source>
</evidence>
<dbReference type="Proteomes" id="UP001281410">
    <property type="component" value="Unassembled WGS sequence"/>
</dbReference>
<name>A0AAD9ZK15_9ROSI</name>
<gene>
    <name evidence="1" type="ORF">Dsin_030653</name>
</gene>
<evidence type="ECO:0000313" key="2">
    <source>
        <dbReference type="Proteomes" id="UP001281410"/>
    </source>
</evidence>
<reference evidence="1" key="1">
    <citation type="journal article" date="2023" name="Plant J.">
        <title>Genome sequences and population genomics provide insights into the demographic history, inbreeding, and mutation load of two 'living fossil' tree species of Dipteronia.</title>
        <authorList>
            <person name="Feng Y."/>
            <person name="Comes H.P."/>
            <person name="Chen J."/>
            <person name="Zhu S."/>
            <person name="Lu R."/>
            <person name="Zhang X."/>
            <person name="Li P."/>
            <person name="Qiu J."/>
            <person name="Olsen K.M."/>
            <person name="Qiu Y."/>
        </authorList>
    </citation>
    <scope>NUCLEOTIDE SEQUENCE</scope>
    <source>
        <strain evidence="1">NBL</strain>
    </source>
</reference>
<organism evidence="1 2">
    <name type="scientific">Dipteronia sinensis</name>
    <dbReference type="NCBI Taxonomy" id="43782"/>
    <lineage>
        <taxon>Eukaryota</taxon>
        <taxon>Viridiplantae</taxon>
        <taxon>Streptophyta</taxon>
        <taxon>Embryophyta</taxon>
        <taxon>Tracheophyta</taxon>
        <taxon>Spermatophyta</taxon>
        <taxon>Magnoliopsida</taxon>
        <taxon>eudicotyledons</taxon>
        <taxon>Gunneridae</taxon>
        <taxon>Pentapetalae</taxon>
        <taxon>rosids</taxon>
        <taxon>malvids</taxon>
        <taxon>Sapindales</taxon>
        <taxon>Sapindaceae</taxon>
        <taxon>Hippocastanoideae</taxon>
        <taxon>Acereae</taxon>
        <taxon>Dipteronia</taxon>
    </lineage>
</organism>
<accession>A0AAD9ZK15</accession>
<keyword evidence="2" id="KW-1185">Reference proteome</keyword>
<protein>
    <recommendedName>
        <fullName evidence="3">Reverse transcriptase</fullName>
    </recommendedName>
</protein>